<dbReference type="AlphaFoldDB" id="A0A0F3MTE6"/>
<evidence type="ECO:0000313" key="2">
    <source>
        <dbReference type="Proteomes" id="UP000033475"/>
    </source>
</evidence>
<name>A0A0F3MTE6_RICFI</name>
<protein>
    <submittedName>
        <fullName evidence="1">Uncharacterized protein</fullName>
    </submittedName>
</protein>
<sequence>MSLMVWQGIAWLKASKASLRGKTVSFDEAISGISIIS</sequence>
<dbReference type="EMBL" id="LANQ01000001">
    <property type="protein sequence ID" value="KJV59020.1"/>
    <property type="molecule type" value="Genomic_DNA"/>
</dbReference>
<comment type="caution">
    <text evidence="1">The sequence shown here is derived from an EMBL/GenBank/DDBJ whole genome shotgun (WGS) entry which is preliminary data.</text>
</comment>
<accession>A0A0F3MTE6</accession>
<proteinExistence type="predicted"/>
<gene>
    <name evidence="1" type="ORF">RFEPED_1415</name>
</gene>
<reference evidence="1 2" key="1">
    <citation type="submission" date="2015-01" db="EMBL/GenBank/DDBJ databases">
        <title>Genome Sequencing of Rickettsiales.</title>
        <authorList>
            <person name="Daugherty S.C."/>
            <person name="Su Q."/>
            <person name="Abolude K."/>
            <person name="Beier-Sexton M."/>
            <person name="Carlyon J.A."/>
            <person name="Carter R."/>
            <person name="Day N.P."/>
            <person name="Dumler S.J."/>
            <person name="Dyachenko V."/>
            <person name="Godinez A."/>
            <person name="Kurtti T.J."/>
            <person name="Lichay M."/>
            <person name="Mullins K.E."/>
            <person name="Ott S."/>
            <person name="Pappas-Brown V."/>
            <person name="Paris D.H."/>
            <person name="Patel P."/>
            <person name="Richards A.L."/>
            <person name="Sadzewicz L."/>
            <person name="Sears K."/>
            <person name="Seidman D."/>
            <person name="Sengamalay N."/>
            <person name="Stenos J."/>
            <person name="Tallon L.J."/>
            <person name="Vincent G."/>
            <person name="Fraser C.M."/>
            <person name="Munderloh U."/>
            <person name="Dunning-Hotopp J.C."/>
        </authorList>
    </citation>
    <scope>NUCLEOTIDE SEQUENCE [LARGE SCALE GENOMIC DNA]</scope>
    <source>
        <strain evidence="1 2">Pedreira</strain>
    </source>
</reference>
<dbReference type="Proteomes" id="UP000033475">
    <property type="component" value="Unassembled WGS sequence"/>
</dbReference>
<organism evidence="1 2">
    <name type="scientific">Rickettsia felis str. Pedreira</name>
    <dbReference type="NCBI Taxonomy" id="1359196"/>
    <lineage>
        <taxon>Bacteria</taxon>
        <taxon>Pseudomonadati</taxon>
        <taxon>Pseudomonadota</taxon>
        <taxon>Alphaproteobacteria</taxon>
        <taxon>Rickettsiales</taxon>
        <taxon>Rickettsiaceae</taxon>
        <taxon>Rickettsieae</taxon>
        <taxon>Rickettsia</taxon>
        <taxon>spotted fever group</taxon>
    </lineage>
</organism>
<evidence type="ECO:0000313" key="1">
    <source>
        <dbReference type="EMBL" id="KJV59020.1"/>
    </source>
</evidence>